<dbReference type="SMART" id="SM00114">
    <property type="entry name" value="CARD"/>
    <property type="match status" value="1"/>
</dbReference>
<dbReference type="PROSITE" id="PS50207">
    <property type="entry name" value="CASPASE_P10"/>
    <property type="match status" value="1"/>
</dbReference>
<dbReference type="SMART" id="SM00115">
    <property type="entry name" value="CASc"/>
    <property type="match status" value="1"/>
</dbReference>
<dbReference type="GO" id="GO:0050727">
    <property type="term" value="P:regulation of inflammatory response"/>
    <property type="evidence" value="ECO:0007669"/>
    <property type="project" value="TreeGrafter"/>
</dbReference>
<evidence type="ECO:0000259" key="5">
    <source>
        <dbReference type="PROSITE" id="PS50208"/>
    </source>
</evidence>
<feature type="active site" evidence="2">
    <location>
        <position position="210"/>
    </location>
</feature>
<feature type="domain" description="CARD" evidence="6">
    <location>
        <begin position="1"/>
        <end position="89"/>
    </location>
</feature>
<dbReference type="AlphaFoldDB" id="A0A834FCG3"/>
<dbReference type="InterPro" id="IPR029030">
    <property type="entry name" value="Caspase-like_dom_sf"/>
</dbReference>
<evidence type="ECO:0000313" key="7">
    <source>
        <dbReference type="EMBL" id="KAF6725792.1"/>
    </source>
</evidence>
<dbReference type="PROSITE" id="PS50209">
    <property type="entry name" value="CARD"/>
    <property type="match status" value="1"/>
</dbReference>
<dbReference type="Pfam" id="PF00656">
    <property type="entry name" value="Peptidase_C14"/>
    <property type="match status" value="1"/>
</dbReference>
<dbReference type="InterPro" id="IPR001315">
    <property type="entry name" value="CARD"/>
</dbReference>
<dbReference type="GO" id="GO:0006508">
    <property type="term" value="P:proteolysis"/>
    <property type="evidence" value="ECO:0007669"/>
    <property type="project" value="InterPro"/>
</dbReference>
<accession>A0A834FCG3</accession>
<dbReference type="Pfam" id="PF00619">
    <property type="entry name" value="CARD"/>
    <property type="match status" value="1"/>
</dbReference>
<dbReference type="SUPFAM" id="SSF47986">
    <property type="entry name" value="DEATH domain"/>
    <property type="match status" value="1"/>
</dbReference>
<dbReference type="EMBL" id="WKFB01000353">
    <property type="protein sequence ID" value="KAF6725792.1"/>
    <property type="molecule type" value="Genomic_DNA"/>
</dbReference>
<dbReference type="InterPro" id="IPR011029">
    <property type="entry name" value="DEATH-like_dom_sf"/>
</dbReference>
<evidence type="ECO:0000256" key="1">
    <source>
        <dbReference type="ARBA" id="ARBA00010134"/>
    </source>
</evidence>
<dbReference type="InterPro" id="IPR011600">
    <property type="entry name" value="Pept_C14_caspase"/>
</dbReference>
<comment type="caution">
    <text evidence="7">The sequence shown here is derived from an EMBL/GenBank/DDBJ whole genome shotgun (WGS) entry which is preliminary data.</text>
</comment>
<dbReference type="Gene3D" id="1.10.533.10">
    <property type="entry name" value="Death Domain, Fas"/>
    <property type="match status" value="1"/>
</dbReference>
<dbReference type="GO" id="GO:0097169">
    <property type="term" value="C:AIM2 inflammasome complex"/>
    <property type="evidence" value="ECO:0007669"/>
    <property type="project" value="TreeGrafter"/>
</dbReference>
<reference evidence="7" key="1">
    <citation type="journal article" name="BMC Genomics">
        <title>Long-read sequencing and de novo genome assembly of marine medaka (Oryzias melastigma).</title>
        <authorList>
            <person name="Liang P."/>
            <person name="Saqib H.S.A."/>
            <person name="Ni X."/>
            <person name="Shen Y."/>
        </authorList>
    </citation>
    <scope>NUCLEOTIDE SEQUENCE</scope>
    <source>
        <strain evidence="7">Bigg-433</strain>
    </source>
</reference>
<dbReference type="PANTHER" id="PTHR47901:SF3">
    <property type="entry name" value="CASPASE-1"/>
    <property type="match status" value="1"/>
</dbReference>
<protein>
    <submittedName>
        <fullName evidence="7">Caspase-1</fullName>
    </submittedName>
</protein>
<dbReference type="InterPro" id="IPR002398">
    <property type="entry name" value="Pept_C14"/>
</dbReference>
<dbReference type="PROSITE" id="PS50208">
    <property type="entry name" value="CASPASE_P20"/>
    <property type="match status" value="1"/>
</dbReference>
<dbReference type="InterPro" id="IPR033139">
    <property type="entry name" value="Caspase_cys_AS"/>
</dbReference>
<dbReference type="GO" id="GO:0004197">
    <property type="term" value="F:cysteine-type endopeptidase activity"/>
    <property type="evidence" value="ECO:0007669"/>
    <property type="project" value="InterPro"/>
</dbReference>
<dbReference type="PIRSF" id="PIRSF038001">
    <property type="entry name" value="Caspase_ICE"/>
    <property type="match status" value="1"/>
</dbReference>
<dbReference type="GO" id="GO:0042981">
    <property type="term" value="P:regulation of apoptotic process"/>
    <property type="evidence" value="ECO:0007669"/>
    <property type="project" value="InterPro"/>
</dbReference>
<evidence type="ECO:0000256" key="2">
    <source>
        <dbReference type="PIRSR" id="PIRSR038001-1"/>
    </source>
</evidence>
<evidence type="ECO:0000313" key="8">
    <source>
        <dbReference type="Proteomes" id="UP000646548"/>
    </source>
</evidence>
<feature type="domain" description="Caspase family p10" evidence="4">
    <location>
        <begin position="286"/>
        <end position="373"/>
    </location>
</feature>
<dbReference type="InterPro" id="IPR015917">
    <property type="entry name" value="Pept_C14A"/>
</dbReference>
<sequence length="381" mass="42882">MADEKLLNVRAKFVGKVSKPVLDQLADNLLQDGVLNDAETESISEEKRADMARMLIDIVRKKGSKASSKMIDHLEKNDPSLFSELGLSGAHQPQKNVHPQSDEVTTSVLPIQDFWKTKQNDPEVYPVTKDTYKNRVALMITNKTFLNEEMNRSGAEKDEENMERLLSKLGYKVEKHTNLTGKDINEAFISFSKHPKLKKTDSVIVVLMSHGKLGAVLGVDEVEFPVNNIYEHLGSEKCPALLDKPKIIIIQACRGAQKGSVLVSDGESQAGGFQSPAAAEDLLEDSWRYVHKEKDFISLLSCTPDTVSYRQPDDGSILIQYIDKIFSSDANTQHIQELFRKVMFRFESFDVSNKRQMPTIDRTTVSKHFYFFPGLGDTNHS</sequence>
<organism evidence="7 8">
    <name type="scientific">Oryzias melastigma</name>
    <name type="common">Marine medaka</name>
    <dbReference type="NCBI Taxonomy" id="30732"/>
    <lineage>
        <taxon>Eukaryota</taxon>
        <taxon>Metazoa</taxon>
        <taxon>Chordata</taxon>
        <taxon>Craniata</taxon>
        <taxon>Vertebrata</taxon>
        <taxon>Euteleostomi</taxon>
        <taxon>Actinopterygii</taxon>
        <taxon>Neopterygii</taxon>
        <taxon>Teleostei</taxon>
        <taxon>Neoteleostei</taxon>
        <taxon>Acanthomorphata</taxon>
        <taxon>Ovalentaria</taxon>
        <taxon>Atherinomorphae</taxon>
        <taxon>Beloniformes</taxon>
        <taxon>Adrianichthyidae</taxon>
        <taxon>Oryziinae</taxon>
        <taxon>Oryzias</taxon>
    </lineage>
</organism>
<dbReference type="GO" id="GO:0072559">
    <property type="term" value="C:NLRP3 inflammasome complex"/>
    <property type="evidence" value="ECO:0007669"/>
    <property type="project" value="TreeGrafter"/>
</dbReference>
<dbReference type="PROSITE" id="PS01122">
    <property type="entry name" value="CASPASE_CYS"/>
    <property type="match status" value="1"/>
</dbReference>
<evidence type="ECO:0000259" key="4">
    <source>
        <dbReference type="PROSITE" id="PS50207"/>
    </source>
</evidence>
<dbReference type="CDD" id="cd00032">
    <property type="entry name" value="CASc"/>
    <property type="match status" value="1"/>
</dbReference>
<name>A0A834FCG3_ORYME</name>
<comment type="similarity">
    <text evidence="1 3">Belongs to the peptidase C14A family.</text>
</comment>
<evidence type="ECO:0000256" key="3">
    <source>
        <dbReference type="RuleBase" id="RU003971"/>
    </source>
</evidence>
<gene>
    <name evidence="7" type="ORF">FQA47_017803</name>
</gene>
<feature type="active site" evidence="2">
    <location>
        <position position="253"/>
    </location>
</feature>
<dbReference type="Gene3D" id="3.40.50.1460">
    <property type="match status" value="1"/>
</dbReference>
<dbReference type="InterPro" id="IPR001309">
    <property type="entry name" value="Pept_C14_p20"/>
</dbReference>
<dbReference type="SUPFAM" id="SSF52129">
    <property type="entry name" value="Caspase-like"/>
    <property type="match status" value="1"/>
</dbReference>
<proteinExistence type="inferred from homology"/>
<dbReference type="PRINTS" id="PR00376">
    <property type="entry name" value="IL1BCENZYME"/>
</dbReference>
<dbReference type="Proteomes" id="UP000646548">
    <property type="component" value="Unassembled WGS sequence"/>
</dbReference>
<dbReference type="GO" id="GO:0072557">
    <property type="term" value="C:IPAF inflammasome complex"/>
    <property type="evidence" value="ECO:0007669"/>
    <property type="project" value="TreeGrafter"/>
</dbReference>
<dbReference type="InterPro" id="IPR002138">
    <property type="entry name" value="Pept_C14_p10"/>
</dbReference>
<dbReference type="PANTHER" id="PTHR47901">
    <property type="entry name" value="CASPASE RECRUITMENT DOMAIN-CONTAINING PROTEIN 18"/>
    <property type="match status" value="1"/>
</dbReference>
<evidence type="ECO:0000259" key="6">
    <source>
        <dbReference type="PROSITE" id="PS50209"/>
    </source>
</evidence>
<feature type="domain" description="Caspase family p20" evidence="5">
    <location>
        <begin position="133"/>
        <end position="257"/>
    </location>
</feature>